<feature type="region of interest" description="Disordered" evidence="1">
    <location>
        <begin position="371"/>
        <end position="398"/>
    </location>
</feature>
<accession>A0ABR2ZHK7</accession>
<comment type="caution">
    <text evidence="2">The sequence shown here is derived from an EMBL/GenBank/DDBJ whole genome shotgun (WGS) entry which is preliminary data.</text>
</comment>
<gene>
    <name evidence="2" type="ORF">AAF712_012062</name>
</gene>
<evidence type="ECO:0000256" key="1">
    <source>
        <dbReference type="SAM" id="MobiDB-lite"/>
    </source>
</evidence>
<name>A0ABR2ZHK7_9AGAR</name>
<evidence type="ECO:0008006" key="4">
    <source>
        <dbReference type="Google" id="ProtNLM"/>
    </source>
</evidence>
<reference evidence="2 3" key="1">
    <citation type="submission" date="2024-05" db="EMBL/GenBank/DDBJ databases">
        <title>A draft genome resource for the thread blight pathogen Marasmius tenuissimus strain MS-2.</title>
        <authorList>
            <person name="Yulfo-Soto G.E."/>
            <person name="Baruah I.K."/>
            <person name="Amoako-Attah I."/>
            <person name="Bukari Y."/>
            <person name="Meinhardt L.W."/>
            <person name="Bailey B.A."/>
            <person name="Cohen S.P."/>
        </authorList>
    </citation>
    <scope>NUCLEOTIDE SEQUENCE [LARGE SCALE GENOMIC DNA]</scope>
    <source>
        <strain evidence="2 3">MS-2</strain>
    </source>
</reference>
<evidence type="ECO:0000313" key="3">
    <source>
        <dbReference type="Proteomes" id="UP001437256"/>
    </source>
</evidence>
<evidence type="ECO:0000313" key="2">
    <source>
        <dbReference type="EMBL" id="KAL0061142.1"/>
    </source>
</evidence>
<protein>
    <recommendedName>
        <fullName evidence="4">F-box domain-containing protein</fullName>
    </recommendedName>
</protein>
<organism evidence="2 3">
    <name type="scientific">Marasmius tenuissimus</name>
    <dbReference type="NCBI Taxonomy" id="585030"/>
    <lineage>
        <taxon>Eukaryota</taxon>
        <taxon>Fungi</taxon>
        <taxon>Dikarya</taxon>
        <taxon>Basidiomycota</taxon>
        <taxon>Agaricomycotina</taxon>
        <taxon>Agaricomycetes</taxon>
        <taxon>Agaricomycetidae</taxon>
        <taxon>Agaricales</taxon>
        <taxon>Marasmiineae</taxon>
        <taxon>Marasmiaceae</taxon>
        <taxon>Marasmius</taxon>
    </lineage>
</organism>
<proteinExistence type="predicted"/>
<sequence length="398" mass="44971">MLSVPALNVKETVREILSYLPRLDLSRSIMTCRPIQEDAQQLFHTLLRIAPDSLELAECYVQRTPDSAQFTELKADVTVPYIQIISLLSLLSEKSLQQINKVEIMSSKVVISPSWEVTGKKFPSSLRNLLANVNTLTIRPVDYQLQKTIFAVFSQITTLVLHGGMANTPDRRWERVDLEALLDMTLVSGGKDDHLLPLVDRYLVAPQLKRLTLVVEISRDFSYAPEIYKTYRPTLRFLRIVGRETCGGTLTHHVNPLISSNRLEEIDLQMCWVPLFLPPASTSQTFPALKLLVLEESLVSYDNGLLGADWHDLAETLDRLRGGRDYPEVRCGYRGDPVQGEGLLDTFQDKLNEVVPQPNFGIISQVNRPDLPSTWRPQEVSSGGWGNRSGEPHPWDEL</sequence>
<dbReference type="Proteomes" id="UP001437256">
    <property type="component" value="Unassembled WGS sequence"/>
</dbReference>
<keyword evidence="3" id="KW-1185">Reference proteome</keyword>
<dbReference type="EMBL" id="JBBXMP010000147">
    <property type="protein sequence ID" value="KAL0061142.1"/>
    <property type="molecule type" value="Genomic_DNA"/>
</dbReference>